<protein>
    <submittedName>
        <fullName evidence="2">Uncharacterized protein</fullName>
    </submittedName>
</protein>
<feature type="compositionally biased region" description="Basic and acidic residues" evidence="1">
    <location>
        <begin position="1"/>
        <end position="12"/>
    </location>
</feature>
<feature type="region of interest" description="Disordered" evidence="1">
    <location>
        <begin position="143"/>
        <end position="221"/>
    </location>
</feature>
<dbReference type="Proteomes" id="UP000824890">
    <property type="component" value="Unassembled WGS sequence"/>
</dbReference>
<feature type="compositionally biased region" description="Gly residues" evidence="1">
    <location>
        <begin position="160"/>
        <end position="177"/>
    </location>
</feature>
<evidence type="ECO:0000313" key="3">
    <source>
        <dbReference type="Proteomes" id="UP000824890"/>
    </source>
</evidence>
<dbReference type="EMBL" id="JAGKQM010000007">
    <property type="protein sequence ID" value="KAH0917342.1"/>
    <property type="molecule type" value="Genomic_DNA"/>
</dbReference>
<accession>A0ABQ8CJT6</accession>
<evidence type="ECO:0000256" key="1">
    <source>
        <dbReference type="SAM" id="MobiDB-lite"/>
    </source>
</evidence>
<reference evidence="2 3" key="1">
    <citation type="submission" date="2021-05" db="EMBL/GenBank/DDBJ databases">
        <title>Genome Assembly of Synthetic Allotetraploid Brassica napus Reveals Homoeologous Exchanges between Subgenomes.</title>
        <authorList>
            <person name="Davis J.T."/>
        </authorList>
    </citation>
    <scope>NUCLEOTIDE SEQUENCE [LARGE SCALE GENOMIC DNA]</scope>
    <source>
        <strain evidence="3">cv. Da-Ae</strain>
        <tissue evidence="2">Seedling</tissue>
    </source>
</reference>
<evidence type="ECO:0000313" key="2">
    <source>
        <dbReference type="EMBL" id="KAH0917342.1"/>
    </source>
</evidence>
<name>A0ABQ8CJT6_BRANA</name>
<gene>
    <name evidence="2" type="ORF">HID58_025002</name>
</gene>
<feature type="compositionally biased region" description="Basic and acidic residues" evidence="1">
    <location>
        <begin position="202"/>
        <end position="211"/>
    </location>
</feature>
<feature type="region of interest" description="Disordered" evidence="1">
    <location>
        <begin position="1"/>
        <end position="21"/>
    </location>
</feature>
<sequence length="242" mass="26488">MNFESPAHDPARRASCSAKVSTEKNRALRAMGYIHTMDIPSKTSISKSINLCNHRNKSRQDKGPNTNLIRRELVTSLTRGKRIFKERATSSFRETRTPNDTKTDLVKPLVIAKKLKGVTATTGTRELTEGSRMCRGARRRMRAAVESGGSGEMIREQASSGGGLHGNGGGSGGGLIHDGGAVTIKTMEREQSCFRGRRKARRSYDRRDPSEQRTLGSGPERVSSYVSVSSWKLSSYGIGNTL</sequence>
<comment type="caution">
    <text evidence="2">The sequence shown here is derived from an EMBL/GenBank/DDBJ whole genome shotgun (WGS) entry which is preliminary data.</text>
</comment>
<organism evidence="2 3">
    <name type="scientific">Brassica napus</name>
    <name type="common">Rape</name>
    <dbReference type="NCBI Taxonomy" id="3708"/>
    <lineage>
        <taxon>Eukaryota</taxon>
        <taxon>Viridiplantae</taxon>
        <taxon>Streptophyta</taxon>
        <taxon>Embryophyta</taxon>
        <taxon>Tracheophyta</taxon>
        <taxon>Spermatophyta</taxon>
        <taxon>Magnoliopsida</taxon>
        <taxon>eudicotyledons</taxon>
        <taxon>Gunneridae</taxon>
        <taxon>Pentapetalae</taxon>
        <taxon>rosids</taxon>
        <taxon>malvids</taxon>
        <taxon>Brassicales</taxon>
        <taxon>Brassicaceae</taxon>
        <taxon>Brassiceae</taxon>
        <taxon>Brassica</taxon>
    </lineage>
</organism>
<proteinExistence type="predicted"/>
<keyword evidence="3" id="KW-1185">Reference proteome</keyword>